<name>A0ABS7GET0_9BACT</name>
<dbReference type="RefSeq" id="WP_220251500.1">
    <property type="nucleotide sequence ID" value="NZ_JAICCF010000003.1"/>
</dbReference>
<dbReference type="Pfam" id="PF10754">
    <property type="entry name" value="DUF2569"/>
    <property type="match status" value="1"/>
</dbReference>
<keyword evidence="1" id="KW-0472">Membrane</keyword>
<feature type="transmembrane region" description="Helical" evidence="1">
    <location>
        <begin position="813"/>
        <end position="837"/>
    </location>
</feature>
<evidence type="ECO:0000259" key="3">
    <source>
        <dbReference type="Pfam" id="PF12969"/>
    </source>
</evidence>
<feature type="domain" description="DUF3857" evidence="3">
    <location>
        <begin position="71"/>
        <end position="234"/>
    </location>
</feature>
<evidence type="ECO:0000256" key="1">
    <source>
        <dbReference type="SAM" id="Phobius"/>
    </source>
</evidence>
<dbReference type="Gene3D" id="3.10.620.30">
    <property type="match status" value="1"/>
</dbReference>
<comment type="caution">
    <text evidence="4">The sequence shown here is derived from an EMBL/GenBank/DDBJ whole genome shotgun (WGS) entry which is preliminary data.</text>
</comment>
<dbReference type="Gene3D" id="2.60.120.1130">
    <property type="match status" value="1"/>
</dbReference>
<dbReference type="InterPro" id="IPR019690">
    <property type="entry name" value="DUF2569"/>
</dbReference>
<keyword evidence="1" id="KW-0812">Transmembrane</keyword>
<evidence type="ECO:0000313" key="5">
    <source>
        <dbReference type="Proteomes" id="UP000812961"/>
    </source>
</evidence>
<reference evidence="4 5" key="1">
    <citation type="submission" date="2021-08" db="EMBL/GenBank/DDBJ databases">
        <title>The genome sequence of Chitinophaga sp. B61.</title>
        <authorList>
            <person name="Zhang X."/>
        </authorList>
    </citation>
    <scope>NUCLEOTIDE SEQUENCE [LARGE SCALE GENOMIC DNA]</scope>
    <source>
        <strain evidence="4 5">B61</strain>
    </source>
</reference>
<dbReference type="Pfam" id="PF12969">
    <property type="entry name" value="DUF3857"/>
    <property type="match status" value="1"/>
</dbReference>
<evidence type="ECO:0000256" key="2">
    <source>
        <dbReference type="SAM" id="SignalP"/>
    </source>
</evidence>
<dbReference type="Gene3D" id="2.60.40.3140">
    <property type="match status" value="1"/>
</dbReference>
<protein>
    <submittedName>
        <fullName evidence="4">DUF3857 domain-containing protein</fullName>
    </submittedName>
</protein>
<organism evidence="4 5">
    <name type="scientific">Chitinophaga rhizophila</name>
    <dbReference type="NCBI Taxonomy" id="2866212"/>
    <lineage>
        <taxon>Bacteria</taxon>
        <taxon>Pseudomonadati</taxon>
        <taxon>Bacteroidota</taxon>
        <taxon>Chitinophagia</taxon>
        <taxon>Chitinophagales</taxon>
        <taxon>Chitinophagaceae</taxon>
        <taxon>Chitinophaga</taxon>
    </lineage>
</organism>
<feature type="transmembrane region" description="Helical" evidence="1">
    <location>
        <begin position="786"/>
        <end position="807"/>
    </location>
</feature>
<keyword evidence="2" id="KW-0732">Signal</keyword>
<dbReference type="Proteomes" id="UP000812961">
    <property type="component" value="Unassembled WGS sequence"/>
</dbReference>
<feature type="chain" id="PRO_5045444516" evidence="2">
    <location>
        <begin position="22"/>
        <end position="862"/>
    </location>
</feature>
<feature type="transmembrane region" description="Helical" evidence="1">
    <location>
        <begin position="662"/>
        <end position="682"/>
    </location>
</feature>
<feature type="transmembrane region" description="Helical" evidence="1">
    <location>
        <begin position="749"/>
        <end position="774"/>
    </location>
</feature>
<dbReference type="SUPFAM" id="SSF54001">
    <property type="entry name" value="Cysteine proteinases"/>
    <property type="match status" value="1"/>
</dbReference>
<keyword evidence="5" id="KW-1185">Reference proteome</keyword>
<sequence>MHRILPILILLMFYFSARSSAQQKNFSIAPAPTWLVPYKPDLKQAPNARDVSNGYYMLLFEEQHHVEQAALYHHEIKQIISEAGIQNAAEITVNYDPVYEKLHFHKILIRRQGKIINQQLQASRFKILQQEDDLSRFIYSGVYTAYFILEDVRKGDQIEFSYTVEGNNPIFEHKFTSLFYLASPNPIVNFHRSIIASPSRELSFKTFNEAPMPDRQMVNGMQVYKWEMTNVQAPETEEDAPGWYDNYPTVQVTEYNNWMEVIKWGARINKVPPPGAPLKAKIAELKRDARGNKEAYMLKAIRFVQDDIRYMGIEMGEYSHRPNTPDKILMQRFGDCKDKSLLLVTILKANGIYASMAYVDSYMKGHVVDYLPAPDLFDHAIVYAKLKDKEYWIDATTSFQRGNLSMLTVGDFQQGLVIDTAGTGDFTPVRNSGNGKTIIHEHFQLPSDHNGKGILTVSSVFTTQYADDQRDLLANSSRKDNESTFLDYYKNIYGSVSIDSSLQIIDDEENDRLEIRESYTLHAPWKTDSTKVHGIDFNVRANLLRDVLPPYAEEEDRKKAPLEMRYPFSQDYTITIEMPSPWKIDEEELHIDNEYYALHFVPSVKDSLITLHYTFETHQDHIPASFIATYIKDRKKIDDFLGFKFSWDVEEKVQAEVPPEKINWMIVGLTVFLTIVFVNRAIRFYKTSLPHEAIHPAPRAISGFLVLVAIVVFIIPVRLFFILIGMDIFNNNIWEHLDKLPNATHSTSLLQLLLLIELACTICLFVFSVLLVFLLIKRRDTFPKALITFVSFCAIFNLADVLTFNFVYGRNQWAPASLSIFIQSAASAVILIPYMLIAKRVKLTFIRPYGKVISNQEITFEH</sequence>
<dbReference type="InterPro" id="IPR024618">
    <property type="entry name" value="DUF3857"/>
</dbReference>
<dbReference type="EMBL" id="JAICCF010000003">
    <property type="protein sequence ID" value="MBW8686182.1"/>
    <property type="molecule type" value="Genomic_DNA"/>
</dbReference>
<proteinExistence type="predicted"/>
<gene>
    <name evidence="4" type="ORF">K1Y79_17720</name>
</gene>
<dbReference type="InterPro" id="IPR038765">
    <property type="entry name" value="Papain-like_cys_pep_sf"/>
</dbReference>
<keyword evidence="1" id="KW-1133">Transmembrane helix</keyword>
<feature type="transmembrane region" description="Helical" evidence="1">
    <location>
        <begin position="703"/>
        <end position="729"/>
    </location>
</feature>
<evidence type="ECO:0000313" key="4">
    <source>
        <dbReference type="EMBL" id="MBW8686182.1"/>
    </source>
</evidence>
<feature type="signal peptide" evidence="2">
    <location>
        <begin position="1"/>
        <end position="21"/>
    </location>
</feature>
<accession>A0ABS7GET0</accession>